<sequence length="118" mass="13409">MDGAAEEMLLEYPDWALAMMILLIIMACLPIPVVYIHQMMQDRLQRHAAYSACVYVRGDGPDEPTLPMNEEEVAGRNGYLKVEADEEELERAELLAEEDAFEMDDMSQDKKDVLSARV</sequence>
<dbReference type="EMBL" id="BFAA01173226">
    <property type="protein sequence ID" value="GCB85584.1"/>
    <property type="molecule type" value="Genomic_DNA"/>
</dbReference>
<name>A0A401QJN7_SCYTO</name>
<keyword evidence="1" id="KW-0812">Transmembrane</keyword>
<evidence type="ECO:0000313" key="3">
    <source>
        <dbReference type="Proteomes" id="UP000288216"/>
    </source>
</evidence>
<gene>
    <name evidence="2" type="ORF">scyTo_0026231</name>
</gene>
<evidence type="ECO:0000256" key="1">
    <source>
        <dbReference type="SAM" id="Phobius"/>
    </source>
</evidence>
<reference evidence="2 3" key="1">
    <citation type="journal article" date="2018" name="Nat. Ecol. Evol.">
        <title>Shark genomes provide insights into elasmobranch evolution and the origin of vertebrates.</title>
        <authorList>
            <person name="Hara Y"/>
            <person name="Yamaguchi K"/>
            <person name="Onimaru K"/>
            <person name="Kadota M"/>
            <person name="Koyanagi M"/>
            <person name="Keeley SD"/>
            <person name="Tatsumi K"/>
            <person name="Tanaka K"/>
            <person name="Motone F"/>
            <person name="Kageyama Y"/>
            <person name="Nozu R"/>
            <person name="Adachi N"/>
            <person name="Nishimura O"/>
            <person name="Nakagawa R"/>
            <person name="Tanegashima C"/>
            <person name="Kiyatake I"/>
            <person name="Matsumoto R"/>
            <person name="Murakumo K"/>
            <person name="Nishida K"/>
            <person name="Terakita A"/>
            <person name="Kuratani S"/>
            <person name="Sato K"/>
            <person name="Hyodo S Kuraku.S."/>
        </authorList>
    </citation>
    <scope>NUCLEOTIDE SEQUENCE [LARGE SCALE GENOMIC DNA]</scope>
</reference>
<dbReference type="STRING" id="75743.A0A401QJN7"/>
<feature type="transmembrane region" description="Helical" evidence="1">
    <location>
        <begin position="15"/>
        <end position="36"/>
    </location>
</feature>
<dbReference type="Proteomes" id="UP000288216">
    <property type="component" value="Unassembled WGS sequence"/>
</dbReference>
<organism evidence="2 3">
    <name type="scientific">Scyliorhinus torazame</name>
    <name type="common">Cloudy catshark</name>
    <name type="synonym">Catulus torazame</name>
    <dbReference type="NCBI Taxonomy" id="75743"/>
    <lineage>
        <taxon>Eukaryota</taxon>
        <taxon>Metazoa</taxon>
        <taxon>Chordata</taxon>
        <taxon>Craniata</taxon>
        <taxon>Vertebrata</taxon>
        <taxon>Chondrichthyes</taxon>
        <taxon>Elasmobranchii</taxon>
        <taxon>Galeomorphii</taxon>
        <taxon>Galeoidea</taxon>
        <taxon>Carcharhiniformes</taxon>
        <taxon>Scyliorhinidae</taxon>
        <taxon>Scyliorhinus</taxon>
    </lineage>
</organism>
<comment type="caution">
    <text evidence="2">The sequence shown here is derived from an EMBL/GenBank/DDBJ whole genome shotgun (WGS) entry which is preliminary data.</text>
</comment>
<accession>A0A401QJN7</accession>
<keyword evidence="1" id="KW-1133">Transmembrane helix</keyword>
<keyword evidence="1" id="KW-0472">Membrane</keyword>
<dbReference type="AlphaFoldDB" id="A0A401QJN7"/>
<keyword evidence="3" id="KW-1185">Reference proteome</keyword>
<proteinExistence type="predicted"/>
<evidence type="ECO:0000313" key="2">
    <source>
        <dbReference type="EMBL" id="GCB85584.1"/>
    </source>
</evidence>
<protein>
    <submittedName>
        <fullName evidence="2">Uncharacterized protein</fullName>
    </submittedName>
</protein>